<dbReference type="Pfam" id="PF13193">
    <property type="entry name" value="AMP-binding_C"/>
    <property type="match status" value="1"/>
</dbReference>
<dbReference type="SUPFAM" id="SSF56801">
    <property type="entry name" value="Acetyl-CoA synthetase-like"/>
    <property type="match status" value="1"/>
</dbReference>
<evidence type="ECO:0000259" key="1">
    <source>
        <dbReference type="Pfam" id="PF13193"/>
    </source>
</evidence>
<dbReference type="GO" id="GO:0043041">
    <property type="term" value="P:amino acid activation for nonribosomal peptide biosynthetic process"/>
    <property type="evidence" value="ECO:0007669"/>
    <property type="project" value="TreeGrafter"/>
</dbReference>
<organism evidence="2 3">
    <name type="scientific">Leclercia adecarboxylata</name>
    <dbReference type="NCBI Taxonomy" id="83655"/>
    <lineage>
        <taxon>Bacteria</taxon>
        <taxon>Pseudomonadati</taxon>
        <taxon>Pseudomonadota</taxon>
        <taxon>Gammaproteobacteria</taxon>
        <taxon>Enterobacterales</taxon>
        <taxon>Enterobacteriaceae</taxon>
        <taxon>Leclercia</taxon>
    </lineage>
</organism>
<dbReference type="GO" id="GO:0047527">
    <property type="term" value="F:2,3-dihydroxybenzoate-serine ligase activity"/>
    <property type="evidence" value="ECO:0007669"/>
    <property type="project" value="TreeGrafter"/>
</dbReference>
<gene>
    <name evidence="2" type="primary">entF_3</name>
    <name evidence="2" type="ORF">NCTC13032_01780</name>
</gene>
<dbReference type="InterPro" id="IPR025110">
    <property type="entry name" value="AMP-bd_C"/>
</dbReference>
<dbReference type="EMBL" id="LR590464">
    <property type="protein sequence ID" value="VTP64981.1"/>
    <property type="molecule type" value="Genomic_DNA"/>
</dbReference>
<dbReference type="Proteomes" id="UP000310719">
    <property type="component" value="Chromosome"/>
</dbReference>
<sequence>MAQAVTHACVINQAADTGGDARQLVGYVVSESGLPLDRDALLTILKTQLPPHMVPVVLLQLSVLPLSANGKLDRKALPLPELTVKTPGRATGK</sequence>
<dbReference type="EC" id="2.7.7.-" evidence="2"/>
<evidence type="ECO:0000313" key="2">
    <source>
        <dbReference type="EMBL" id="VTP64981.1"/>
    </source>
</evidence>
<dbReference type="PANTHER" id="PTHR45527:SF1">
    <property type="entry name" value="FATTY ACID SYNTHASE"/>
    <property type="match status" value="1"/>
</dbReference>
<protein>
    <submittedName>
        <fullName evidence="2">Enterobactin synthase component F</fullName>
        <ecNumber evidence="2">2.7.7.-</ecNumber>
    </submittedName>
</protein>
<dbReference type="GO" id="GO:0009366">
    <property type="term" value="C:enterobactin synthetase complex"/>
    <property type="evidence" value="ECO:0007669"/>
    <property type="project" value="TreeGrafter"/>
</dbReference>
<dbReference type="Gene3D" id="3.30.300.30">
    <property type="match status" value="1"/>
</dbReference>
<keyword evidence="2" id="KW-0808">Transferase</keyword>
<dbReference type="GO" id="GO:0009239">
    <property type="term" value="P:enterobactin biosynthetic process"/>
    <property type="evidence" value="ECO:0007669"/>
    <property type="project" value="TreeGrafter"/>
</dbReference>
<reference evidence="2 3" key="1">
    <citation type="submission" date="2019-05" db="EMBL/GenBank/DDBJ databases">
        <authorList>
            <consortium name="Pathogen Informatics"/>
        </authorList>
    </citation>
    <scope>NUCLEOTIDE SEQUENCE [LARGE SCALE GENOMIC DNA]</scope>
    <source>
        <strain evidence="2 3">NCTC13032</strain>
    </source>
</reference>
<dbReference type="InterPro" id="IPR045851">
    <property type="entry name" value="AMP-bd_C_sf"/>
</dbReference>
<name>A0A4U9HNN1_9ENTR</name>
<dbReference type="AlphaFoldDB" id="A0A4U9HNN1"/>
<keyword evidence="2" id="KW-0548">Nucleotidyltransferase</keyword>
<accession>A0A4U9HNN1</accession>
<dbReference type="PANTHER" id="PTHR45527">
    <property type="entry name" value="NONRIBOSOMAL PEPTIDE SYNTHETASE"/>
    <property type="match status" value="1"/>
</dbReference>
<evidence type="ECO:0000313" key="3">
    <source>
        <dbReference type="Proteomes" id="UP000310719"/>
    </source>
</evidence>
<dbReference type="GO" id="GO:0005829">
    <property type="term" value="C:cytosol"/>
    <property type="evidence" value="ECO:0007669"/>
    <property type="project" value="TreeGrafter"/>
</dbReference>
<proteinExistence type="predicted"/>
<feature type="domain" description="AMP-binding enzyme C-terminal" evidence="1">
    <location>
        <begin position="3"/>
        <end position="71"/>
    </location>
</feature>
<dbReference type="GO" id="GO:0031177">
    <property type="term" value="F:phosphopantetheine binding"/>
    <property type="evidence" value="ECO:0007669"/>
    <property type="project" value="TreeGrafter"/>
</dbReference>
<dbReference type="GO" id="GO:0016779">
    <property type="term" value="F:nucleotidyltransferase activity"/>
    <property type="evidence" value="ECO:0007669"/>
    <property type="project" value="UniProtKB-KW"/>
</dbReference>